<evidence type="ECO:0000256" key="3">
    <source>
        <dbReference type="ARBA" id="ARBA00022837"/>
    </source>
</evidence>
<gene>
    <name evidence="6" type="primary">AVEN_236669_1</name>
    <name evidence="6" type="ORF">NPIL_299671</name>
</gene>
<dbReference type="GO" id="GO:0030001">
    <property type="term" value="P:metal ion transport"/>
    <property type="evidence" value="ECO:0007669"/>
    <property type="project" value="TreeGrafter"/>
</dbReference>
<dbReference type="Gene3D" id="2.60.40.2030">
    <property type="match status" value="1"/>
</dbReference>
<evidence type="ECO:0000256" key="4">
    <source>
        <dbReference type="ARBA" id="ARBA00023065"/>
    </source>
</evidence>
<dbReference type="GO" id="GO:0016020">
    <property type="term" value="C:membrane"/>
    <property type="evidence" value="ECO:0007669"/>
    <property type="project" value="InterPro"/>
</dbReference>
<proteinExistence type="predicted"/>
<keyword evidence="1" id="KW-0732">Signal</keyword>
<keyword evidence="2" id="KW-0677">Repeat</keyword>
<dbReference type="Pfam" id="PF03160">
    <property type="entry name" value="Calx-beta"/>
    <property type="match status" value="1"/>
</dbReference>
<dbReference type="AlphaFoldDB" id="A0A8X6T5L4"/>
<protein>
    <submittedName>
        <fullName evidence="6">Calx-beta domain-containing protein</fullName>
    </submittedName>
</protein>
<accession>A0A8X6T5L4</accession>
<name>A0A8X6T5L4_NEPPI</name>
<dbReference type="InterPro" id="IPR003644">
    <property type="entry name" value="Calx_beta"/>
</dbReference>
<evidence type="ECO:0000259" key="5">
    <source>
        <dbReference type="SMART" id="SM00237"/>
    </source>
</evidence>
<keyword evidence="4" id="KW-0813">Transport</keyword>
<dbReference type="SMART" id="SM00237">
    <property type="entry name" value="Calx_beta"/>
    <property type="match status" value="1"/>
</dbReference>
<dbReference type="GO" id="GO:0007154">
    <property type="term" value="P:cell communication"/>
    <property type="evidence" value="ECO:0007669"/>
    <property type="project" value="InterPro"/>
</dbReference>
<evidence type="ECO:0000313" key="7">
    <source>
        <dbReference type="Proteomes" id="UP000887013"/>
    </source>
</evidence>
<dbReference type="Proteomes" id="UP000887013">
    <property type="component" value="Unassembled WGS sequence"/>
</dbReference>
<keyword evidence="4" id="KW-0406">Ion transport</keyword>
<evidence type="ECO:0000256" key="1">
    <source>
        <dbReference type="ARBA" id="ARBA00022729"/>
    </source>
</evidence>
<evidence type="ECO:0000313" key="6">
    <source>
        <dbReference type="EMBL" id="GFS78323.1"/>
    </source>
</evidence>
<organism evidence="6 7">
    <name type="scientific">Nephila pilipes</name>
    <name type="common">Giant wood spider</name>
    <name type="synonym">Nephila maculata</name>
    <dbReference type="NCBI Taxonomy" id="299642"/>
    <lineage>
        <taxon>Eukaryota</taxon>
        <taxon>Metazoa</taxon>
        <taxon>Ecdysozoa</taxon>
        <taxon>Arthropoda</taxon>
        <taxon>Chelicerata</taxon>
        <taxon>Arachnida</taxon>
        <taxon>Araneae</taxon>
        <taxon>Araneomorphae</taxon>
        <taxon>Entelegynae</taxon>
        <taxon>Araneoidea</taxon>
        <taxon>Nephilidae</taxon>
        <taxon>Nephila</taxon>
    </lineage>
</organism>
<dbReference type="PANTHER" id="PTHR11878:SF65">
    <property type="entry name" value="NA_CA-EXCHANGE PROTEIN, ISOFORM G"/>
    <property type="match status" value="1"/>
</dbReference>
<dbReference type="PANTHER" id="PTHR11878">
    <property type="entry name" value="SODIUM/CALCIUM EXCHANGER"/>
    <property type="match status" value="1"/>
</dbReference>
<dbReference type="InterPro" id="IPR038081">
    <property type="entry name" value="CalX-like_sf"/>
</dbReference>
<dbReference type="SUPFAM" id="SSF141072">
    <property type="entry name" value="CalX-like"/>
    <property type="match status" value="1"/>
</dbReference>
<feature type="domain" description="Calx-beta" evidence="5">
    <location>
        <begin position="100"/>
        <end position="197"/>
    </location>
</feature>
<reference evidence="6" key="1">
    <citation type="submission" date="2020-08" db="EMBL/GenBank/DDBJ databases">
        <title>Multicomponent nature underlies the extraordinary mechanical properties of spider dragline silk.</title>
        <authorList>
            <person name="Kono N."/>
            <person name="Nakamura H."/>
            <person name="Mori M."/>
            <person name="Yoshida Y."/>
            <person name="Ohtoshi R."/>
            <person name="Malay A.D."/>
            <person name="Moran D.A.P."/>
            <person name="Tomita M."/>
            <person name="Numata K."/>
            <person name="Arakawa K."/>
        </authorList>
    </citation>
    <scope>NUCLEOTIDE SEQUENCE</scope>
</reference>
<sequence>MKPESIKSILHFYLQEKSCSDDIDGSFDFCDFGIMSGEAIAQCGGGFNDLYHMEADVPSSFHQYEEHYEPLDPEREAIAQGIGRQLRQLSIEFDSDHAEAIRNQLPTIGTKSIQFKERFVHVSPSCGSIKIPVILTGSSDEMAQIAWRTYDKTAKSDIHYIGSQGNINFTKGDVEKIIEIKIRNQEETDVCFAVELYHPQDTNIGHSNPVTVYIVDHSKLYDDEKQVVRNIFSSNNISISNVLACMRDKVTNNTFKAALQRLCSTADTIPQELYLGSELLRLTLPHARFSTLNNVLCDFFSYLPEMEDITELFG</sequence>
<comment type="caution">
    <text evidence="6">The sequence shown here is derived from an EMBL/GenBank/DDBJ whole genome shotgun (WGS) entry which is preliminary data.</text>
</comment>
<keyword evidence="3" id="KW-0106">Calcium</keyword>
<dbReference type="OrthoDB" id="6424103at2759"/>
<dbReference type="InterPro" id="IPR051171">
    <property type="entry name" value="CaCA"/>
</dbReference>
<dbReference type="EMBL" id="BMAW01097174">
    <property type="protein sequence ID" value="GFS78323.1"/>
    <property type="molecule type" value="Genomic_DNA"/>
</dbReference>
<evidence type="ECO:0000256" key="2">
    <source>
        <dbReference type="ARBA" id="ARBA00022737"/>
    </source>
</evidence>
<keyword evidence="7" id="KW-1185">Reference proteome</keyword>